<evidence type="ECO:0000313" key="1">
    <source>
        <dbReference type="EMBL" id="RNJ51771.1"/>
    </source>
</evidence>
<proteinExistence type="predicted"/>
<dbReference type="Proteomes" id="UP000268623">
    <property type="component" value="Unassembled WGS sequence"/>
</dbReference>
<protein>
    <recommendedName>
        <fullName evidence="3">DUF2285 domain-containing protein</fullName>
    </recommendedName>
</protein>
<evidence type="ECO:0008006" key="3">
    <source>
        <dbReference type="Google" id="ProtNLM"/>
    </source>
</evidence>
<name>A0A3M9XUQ7_9HYPH</name>
<keyword evidence="2" id="KW-1185">Reference proteome</keyword>
<accession>A0A3M9XUQ7</accession>
<reference evidence="1 2" key="1">
    <citation type="submission" date="2018-08" db="EMBL/GenBank/DDBJ databases">
        <title>Genome sequence of Methylocystis hirsuta CSC1, a methanotroph able to accumulate PHAs.</title>
        <authorList>
            <person name="Bordel S."/>
            <person name="Rodriguez E."/>
            <person name="Gancedo J."/>
            <person name="Munoz R."/>
        </authorList>
    </citation>
    <scope>NUCLEOTIDE SEQUENCE [LARGE SCALE GENOMIC DNA]</scope>
    <source>
        <strain evidence="1 2">CSC1</strain>
    </source>
</reference>
<dbReference type="EMBL" id="QWDD01000001">
    <property type="protein sequence ID" value="RNJ51771.1"/>
    <property type="molecule type" value="Genomic_DNA"/>
</dbReference>
<sequence>MPSTKASSVADVAPADDHVVDYDRAHSVIYLRLLDAAEEGVAWEEVSKIVLGIDPGREPERAKRAYDTHLKRAKWMTTNGYKDLLEGSP</sequence>
<comment type="caution">
    <text evidence="1">The sequence shown here is derived from an EMBL/GenBank/DDBJ whole genome shotgun (WGS) entry which is preliminary data.</text>
</comment>
<dbReference type="AlphaFoldDB" id="A0A3M9XUQ7"/>
<evidence type="ECO:0000313" key="2">
    <source>
        <dbReference type="Proteomes" id="UP000268623"/>
    </source>
</evidence>
<dbReference type="RefSeq" id="WP_123177618.1">
    <property type="nucleotide sequence ID" value="NZ_QWDD01000001.1"/>
</dbReference>
<dbReference type="OrthoDB" id="9811330at2"/>
<organism evidence="1 2">
    <name type="scientific">Methylocystis hirsuta</name>
    <dbReference type="NCBI Taxonomy" id="369798"/>
    <lineage>
        <taxon>Bacteria</taxon>
        <taxon>Pseudomonadati</taxon>
        <taxon>Pseudomonadota</taxon>
        <taxon>Alphaproteobacteria</taxon>
        <taxon>Hyphomicrobiales</taxon>
        <taxon>Methylocystaceae</taxon>
        <taxon>Methylocystis</taxon>
    </lineage>
</organism>
<gene>
    <name evidence="1" type="ORF">D1O30_12835</name>
</gene>